<accession>A0AAV1F1Z4</accession>
<sequence length="143" mass="16309">MSDAMERMKKKRRAVRSSVSKLLARMEEETNKGENERDYDSLREMLSLLTIKEGQLTEQDRGIEEKTVTEELDSELESSQEYQDRIISWKTRASILIQRSPGAREEYEAPQTLVRSSTKGNPVDGLSLSRDRASSRLGVAGDR</sequence>
<reference evidence="2" key="1">
    <citation type="submission" date="2023-08" db="EMBL/GenBank/DDBJ databases">
        <authorList>
            <person name="Alioto T."/>
            <person name="Alioto T."/>
            <person name="Gomez Garrido J."/>
        </authorList>
    </citation>
    <scope>NUCLEOTIDE SEQUENCE</scope>
</reference>
<dbReference type="GO" id="GO:0016301">
    <property type="term" value="F:kinase activity"/>
    <property type="evidence" value="ECO:0007669"/>
    <property type="project" value="UniProtKB-KW"/>
</dbReference>
<gene>
    <name evidence="2" type="ORF">XNOV1_A043149</name>
</gene>
<keyword evidence="2" id="KW-0808">Transferase</keyword>
<dbReference type="AlphaFoldDB" id="A0AAV1F1Z4"/>
<organism evidence="2 3">
    <name type="scientific">Xyrichtys novacula</name>
    <name type="common">Pearly razorfish</name>
    <name type="synonym">Hemipteronotus novacula</name>
    <dbReference type="NCBI Taxonomy" id="13765"/>
    <lineage>
        <taxon>Eukaryota</taxon>
        <taxon>Metazoa</taxon>
        <taxon>Chordata</taxon>
        <taxon>Craniata</taxon>
        <taxon>Vertebrata</taxon>
        <taxon>Euteleostomi</taxon>
        <taxon>Actinopterygii</taxon>
        <taxon>Neopterygii</taxon>
        <taxon>Teleostei</taxon>
        <taxon>Neoteleostei</taxon>
        <taxon>Acanthomorphata</taxon>
        <taxon>Eupercaria</taxon>
        <taxon>Labriformes</taxon>
        <taxon>Labridae</taxon>
        <taxon>Xyrichtys</taxon>
    </lineage>
</organism>
<feature type="region of interest" description="Disordered" evidence="1">
    <location>
        <begin position="100"/>
        <end position="143"/>
    </location>
</feature>
<dbReference type="EMBL" id="OY660867">
    <property type="protein sequence ID" value="CAJ1054995.1"/>
    <property type="molecule type" value="Genomic_DNA"/>
</dbReference>
<evidence type="ECO:0000256" key="1">
    <source>
        <dbReference type="SAM" id="MobiDB-lite"/>
    </source>
</evidence>
<proteinExistence type="predicted"/>
<dbReference type="Proteomes" id="UP001178508">
    <property type="component" value="Chromosome 4"/>
</dbReference>
<protein>
    <submittedName>
        <fullName evidence="2">Mitogen-activated kinase 4-like isoform X2</fullName>
    </submittedName>
</protein>
<evidence type="ECO:0000313" key="2">
    <source>
        <dbReference type="EMBL" id="CAJ1054995.1"/>
    </source>
</evidence>
<keyword evidence="3" id="KW-1185">Reference proteome</keyword>
<feature type="region of interest" description="Disordered" evidence="1">
    <location>
        <begin position="1"/>
        <end position="21"/>
    </location>
</feature>
<evidence type="ECO:0000313" key="3">
    <source>
        <dbReference type="Proteomes" id="UP001178508"/>
    </source>
</evidence>
<keyword evidence="2" id="KW-0418">Kinase</keyword>
<name>A0AAV1F1Z4_XYRNO</name>